<keyword evidence="4" id="KW-1185">Reference proteome</keyword>
<accession>A0A2K2CYJ6</accession>
<comment type="pathway">
    <text evidence="1">Protein modification; protein ubiquitination.</text>
</comment>
<dbReference type="Gene3D" id="3.30.710.10">
    <property type="entry name" value="Potassium Channel Kv1.1, Chain A"/>
    <property type="match status" value="1"/>
</dbReference>
<evidence type="ECO:0000313" key="3">
    <source>
        <dbReference type="EnsemblPlants" id="PNT67105"/>
    </source>
</evidence>
<dbReference type="ExpressionAtlas" id="A0A2K2CYJ6">
    <property type="expression patterns" value="baseline"/>
</dbReference>
<dbReference type="InterPro" id="IPR011333">
    <property type="entry name" value="SKP1/BTB/POZ_sf"/>
</dbReference>
<reference evidence="2" key="2">
    <citation type="submission" date="2017-06" db="EMBL/GenBank/DDBJ databases">
        <title>WGS assembly of Brachypodium distachyon.</title>
        <authorList>
            <consortium name="The International Brachypodium Initiative"/>
            <person name="Lucas S."/>
            <person name="Harmon-Smith M."/>
            <person name="Lail K."/>
            <person name="Tice H."/>
            <person name="Grimwood J."/>
            <person name="Bruce D."/>
            <person name="Barry K."/>
            <person name="Shu S."/>
            <person name="Lindquist E."/>
            <person name="Wang M."/>
            <person name="Pitluck S."/>
            <person name="Vogel J.P."/>
            <person name="Garvin D.F."/>
            <person name="Mockler T.C."/>
            <person name="Schmutz J."/>
            <person name="Rokhsar D."/>
            <person name="Bevan M.W."/>
        </authorList>
    </citation>
    <scope>NUCLEOTIDE SEQUENCE</scope>
    <source>
        <strain evidence="2">Bd21</strain>
    </source>
</reference>
<dbReference type="FunCoup" id="A0A2K2CYJ6">
    <property type="interactions" value="816"/>
</dbReference>
<reference evidence="2 3" key="1">
    <citation type="journal article" date="2010" name="Nature">
        <title>Genome sequencing and analysis of the model grass Brachypodium distachyon.</title>
        <authorList>
            <consortium name="International Brachypodium Initiative"/>
        </authorList>
    </citation>
    <scope>NUCLEOTIDE SEQUENCE [LARGE SCALE GENOMIC DNA]</scope>
    <source>
        <strain evidence="2 3">Bd21</strain>
    </source>
</reference>
<name>A0A2K2CYJ6_BRADI</name>
<proteinExistence type="predicted"/>
<evidence type="ECO:0000313" key="2">
    <source>
        <dbReference type="EMBL" id="PNT67105.1"/>
    </source>
</evidence>
<evidence type="ECO:0000313" key="4">
    <source>
        <dbReference type="Proteomes" id="UP000008810"/>
    </source>
</evidence>
<dbReference type="Gramene" id="PNT67105">
    <property type="protein sequence ID" value="PNT67105"/>
    <property type="gene ID" value="BRADI_3g20922v3"/>
</dbReference>
<gene>
    <name evidence="2" type="ORF">BRADI_3g20922v3</name>
</gene>
<sequence>MHARTTNIARKTEHAANIARKTEHAGNKSEIPSLVAMAAMDLQENSPMVVLRCADLVQFTVPASLALRSGRVAAAAAADGQKQHVVVDLPRGVSSKGVAAAVAYWESRAAAAASGACDLAEYDAAFVRGLSHDAAVDLVTAAAPDHLDDKALFALFLA</sequence>
<dbReference type="STRING" id="15368.A0A2K2CYJ6"/>
<dbReference type="AlphaFoldDB" id="A0A2K2CYJ6"/>
<reference evidence="3" key="3">
    <citation type="submission" date="2018-08" db="UniProtKB">
        <authorList>
            <consortium name="EnsemblPlants"/>
        </authorList>
    </citation>
    <scope>IDENTIFICATION</scope>
    <source>
        <strain evidence="3">cv. Bd21</strain>
    </source>
</reference>
<evidence type="ECO:0000256" key="1">
    <source>
        <dbReference type="ARBA" id="ARBA00004906"/>
    </source>
</evidence>
<dbReference type="EMBL" id="CM000882">
    <property type="protein sequence ID" value="PNT67105.1"/>
    <property type="molecule type" value="Genomic_DNA"/>
</dbReference>
<dbReference type="Proteomes" id="UP000008810">
    <property type="component" value="Chromosome 3"/>
</dbReference>
<organism evidence="2">
    <name type="scientific">Brachypodium distachyon</name>
    <name type="common">Purple false brome</name>
    <name type="synonym">Trachynia distachya</name>
    <dbReference type="NCBI Taxonomy" id="15368"/>
    <lineage>
        <taxon>Eukaryota</taxon>
        <taxon>Viridiplantae</taxon>
        <taxon>Streptophyta</taxon>
        <taxon>Embryophyta</taxon>
        <taxon>Tracheophyta</taxon>
        <taxon>Spermatophyta</taxon>
        <taxon>Magnoliopsida</taxon>
        <taxon>Liliopsida</taxon>
        <taxon>Poales</taxon>
        <taxon>Poaceae</taxon>
        <taxon>BOP clade</taxon>
        <taxon>Pooideae</taxon>
        <taxon>Stipodae</taxon>
        <taxon>Brachypodieae</taxon>
        <taxon>Brachypodium</taxon>
    </lineage>
</organism>
<dbReference type="InParanoid" id="A0A2K2CYJ6"/>
<dbReference type="EnsemblPlants" id="PNT67105">
    <property type="protein sequence ID" value="PNT67105"/>
    <property type="gene ID" value="BRADI_3g20922v3"/>
</dbReference>
<protein>
    <submittedName>
        <fullName evidence="2 3">Uncharacterized protein</fullName>
    </submittedName>
</protein>